<sequence length="503" mass="58737">MNSTGYVLLKIFLMILVKQGFINGLPSFQHDTFEISCSRLYGETTKPSFSDIFYRINFYKLYNMLNLDGKSSRETIWILLAKLLVPLPRWDRGEILMKFCRVVLYETVKMKADDSMKQVYDLLLKRINALSGRRLLDDEYYSYLNTVCDLTKQSTLNEENFDKLIRYIENLLILFEFKSAYAVEFGQKLRETDTKTQKCLKNLKNLKLENEERSYKRPISTLQTNDREEIIANQDTRLKIMLTKQVYFKKLREIMEIAMLMEGERDYAYRLQKELQAVHKKGSLTGVIKFLFLHIDKDMGKIMELYKKDELEKDLKMFENRFYGANNFFMAYKQILSQIQDESNNCYNVTEKELKFLNELETLKLKDDAVLDKLIQKYSSPFIDIISFGDIGMLNEAIINDEFMKLKDAEASSSIRITSEEIKSNFEIGQNSSSEHEPILEESTHSHQEGEISKEAEIDVIEPEIHVDNGISNNDVPNSEAEILDNKSVNDDNFSAPASEREK</sequence>
<dbReference type="WBParaSite" id="scaffold35085_cov345.g22205">
    <property type="protein sequence ID" value="scaffold35085_cov345.g22205"/>
    <property type="gene ID" value="scaffold35085_cov345.g22205"/>
</dbReference>
<proteinExistence type="predicted"/>
<accession>A0A915MAA8</accession>
<evidence type="ECO:0000313" key="4">
    <source>
        <dbReference type="WBParaSite" id="scaffold35085_cov345.g22205"/>
    </source>
</evidence>
<feature type="signal peptide" evidence="2">
    <location>
        <begin position="1"/>
        <end position="24"/>
    </location>
</feature>
<keyword evidence="2" id="KW-0732">Signal</keyword>
<dbReference type="AlphaFoldDB" id="A0A915MAA8"/>
<evidence type="ECO:0000256" key="1">
    <source>
        <dbReference type="SAM" id="MobiDB-lite"/>
    </source>
</evidence>
<feature type="compositionally biased region" description="Basic and acidic residues" evidence="1">
    <location>
        <begin position="434"/>
        <end position="467"/>
    </location>
</feature>
<keyword evidence="3" id="KW-1185">Reference proteome</keyword>
<reference evidence="4" key="1">
    <citation type="submission" date="2022-11" db="UniProtKB">
        <authorList>
            <consortium name="WormBaseParasite"/>
        </authorList>
    </citation>
    <scope>IDENTIFICATION</scope>
</reference>
<feature type="region of interest" description="Disordered" evidence="1">
    <location>
        <begin position="428"/>
        <end position="503"/>
    </location>
</feature>
<organism evidence="3 4">
    <name type="scientific">Meloidogyne javanica</name>
    <name type="common">Root-knot nematode worm</name>
    <dbReference type="NCBI Taxonomy" id="6303"/>
    <lineage>
        <taxon>Eukaryota</taxon>
        <taxon>Metazoa</taxon>
        <taxon>Ecdysozoa</taxon>
        <taxon>Nematoda</taxon>
        <taxon>Chromadorea</taxon>
        <taxon>Rhabditida</taxon>
        <taxon>Tylenchina</taxon>
        <taxon>Tylenchomorpha</taxon>
        <taxon>Tylenchoidea</taxon>
        <taxon>Meloidogynidae</taxon>
        <taxon>Meloidogyninae</taxon>
        <taxon>Meloidogyne</taxon>
        <taxon>Meloidogyne incognita group</taxon>
    </lineage>
</organism>
<evidence type="ECO:0000256" key="2">
    <source>
        <dbReference type="SAM" id="SignalP"/>
    </source>
</evidence>
<protein>
    <submittedName>
        <fullName evidence="4">Uncharacterized protein</fullName>
    </submittedName>
</protein>
<feature type="chain" id="PRO_5037548740" evidence="2">
    <location>
        <begin position="25"/>
        <end position="503"/>
    </location>
</feature>
<evidence type="ECO:0000313" key="3">
    <source>
        <dbReference type="Proteomes" id="UP000887561"/>
    </source>
</evidence>
<dbReference type="Proteomes" id="UP000887561">
    <property type="component" value="Unplaced"/>
</dbReference>
<name>A0A915MAA8_MELJA</name>